<dbReference type="Pfam" id="PF18143">
    <property type="entry name" value="HAD_SAK_2"/>
    <property type="match status" value="1"/>
</dbReference>
<feature type="compositionally biased region" description="Basic and acidic residues" evidence="1">
    <location>
        <begin position="173"/>
        <end position="190"/>
    </location>
</feature>
<evidence type="ECO:0000313" key="3">
    <source>
        <dbReference type="Proteomes" id="UP001501444"/>
    </source>
</evidence>
<evidence type="ECO:0000313" key="2">
    <source>
        <dbReference type="EMBL" id="GAA2370120.1"/>
    </source>
</evidence>
<dbReference type="EMBL" id="BAAARV010000069">
    <property type="protein sequence ID" value="GAA2370120.1"/>
    <property type="molecule type" value="Genomic_DNA"/>
</dbReference>
<gene>
    <name evidence="2" type="ORF">GCM10010170_071040</name>
</gene>
<evidence type="ECO:0008006" key="4">
    <source>
        <dbReference type="Google" id="ProtNLM"/>
    </source>
</evidence>
<accession>A0ABN3H612</accession>
<dbReference type="Proteomes" id="UP001501444">
    <property type="component" value="Unassembled WGS sequence"/>
</dbReference>
<name>A0ABN3H612_9ACTN</name>
<organism evidence="2 3">
    <name type="scientific">Dactylosporangium salmoneum</name>
    <dbReference type="NCBI Taxonomy" id="53361"/>
    <lineage>
        <taxon>Bacteria</taxon>
        <taxon>Bacillati</taxon>
        <taxon>Actinomycetota</taxon>
        <taxon>Actinomycetes</taxon>
        <taxon>Micromonosporales</taxon>
        <taxon>Micromonosporaceae</taxon>
        <taxon>Dactylosporangium</taxon>
    </lineage>
</organism>
<protein>
    <recommendedName>
        <fullName evidence="4">Secreted protein</fullName>
    </recommendedName>
</protein>
<evidence type="ECO:0000256" key="1">
    <source>
        <dbReference type="SAM" id="MobiDB-lite"/>
    </source>
</evidence>
<reference evidence="2 3" key="1">
    <citation type="journal article" date="2019" name="Int. J. Syst. Evol. Microbiol.">
        <title>The Global Catalogue of Microorganisms (GCM) 10K type strain sequencing project: providing services to taxonomists for standard genome sequencing and annotation.</title>
        <authorList>
            <consortium name="The Broad Institute Genomics Platform"/>
            <consortium name="The Broad Institute Genome Sequencing Center for Infectious Disease"/>
            <person name="Wu L."/>
            <person name="Ma J."/>
        </authorList>
    </citation>
    <scope>NUCLEOTIDE SEQUENCE [LARGE SCALE GENOMIC DNA]</scope>
    <source>
        <strain evidence="2 3">JCM 3272</strain>
    </source>
</reference>
<dbReference type="RefSeq" id="WP_344616968.1">
    <property type="nucleotide sequence ID" value="NZ_BAAARV010000069.1"/>
</dbReference>
<proteinExistence type="predicted"/>
<keyword evidence="3" id="KW-1185">Reference proteome</keyword>
<feature type="region of interest" description="Disordered" evidence="1">
    <location>
        <begin position="167"/>
        <end position="190"/>
    </location>
</feature>
<sequence length="190" mass="20603">MVPPVWLLDVDGVINVAEPAWTGAPRRGAATAEGVGWPLRWSPRLVKRIRQLHRDGVLEVRWCSTWCAWPEQIARALRMPCLDRAFGDVPDASVAKLAAARAVLRGGRRLVWTDDVVVPEPGDLHDELTAGGRALLIRPDPRHGLTPAHLDAIEAFARADAIEAEAGADPIEAEARAEETAAEPGLRDTA</sequence>
<comment type="caution">
    <text evidence="2">The sequence shown here is derived from an EMBL/GenBank/DDBJ whole genome shotgun (WGS) entry which is preliminary data.</text>
</comment>